<dbReference type="Gene3D" id="3.60.40.10">
    <property type="entry name" value="PPM-type phosphatase domain"/>
    <property type="match status" value="1"/>
</dbReference>
<evidence type="ECO:0000256" key="1">
    <source>
        <dbReference type="ARBA" id="ARBA00001936"/>
    </source>
</evidence>
<keyword evidence="5" id="KW-0479">Metal-binding</keyword>
<evidence type="ECO:0000256" key="11">
    <source>
        <dbReference type="ARBA" id="ARBA00048336"/>
    </source>
</evidence>
<evidence type="ECO:0000256" key="10">
    <source>
        <dbReference type="ARBA" id="ARBA00047761"/>
    </source>
</evidence>
<evidence type="ECO:0000256" key="9">
    <source>
        <dbReference type="ARBA" id="ARBA00023211"/>
    </source>
</evidence>
<keyword evidence="9" id="KW-0464">Manganese</keyword>
<dbReference type="SUPFAM" id="SSF81606">
    <property type="entry name" value="PP2C-like"/>
    <property type="match status" value="1"/>
</dbReference>
<dbReference type="SMART" id="SM00332">
    <property type="entry name" value="PP2Cc"/>
    <property type="match status" value="1"/>
</dbReference>
<dbReference type="Pfam" id="PF00481">
    <property type="entry name" value="PP2C"/>
    <property type="match status" value="1"/>
</dbReference>
<comment type="caution">
    <text evidence="13">The sequence shown here is derived from an EMBL/GenBank/DDBJ whole genome shotgun (WGS) entry which is preliminary data.</text>
</comment>
<accession>A0AAV8CXV4</accession>
<dbReference type="Proteomes" id="UP001140206">
    <property type="component" value="Chromosome 4"/>
</dbReference>
<dbReference type="SUPFAM" id="SSF50939">
    <property type="entry name" value="Sialidases"/>
    <property type="match status" value="1"/>
</dbReference>
<evidence type="ECO:0000256" key="2">
    <source>
        <dbReference type="ARBA" id="ARBA00001946"/>
    </source>
</evidence>
<dbReference type="InterPro" id="IPR015655">
    <property type="entry name" value="PP2C"/>
</dbReference>
<dbReference type="InterPro" id="IPR036457">
    <property type="entry name" value="PPM-type-like_dom_sf"/>
</dbReference>
<comment type="catalytic activity">
    <reaction evidence="10">
        <text>O-phospho-L-seryl-[protein] + H2O = L-seryl-[protein] + phosphate</text>
        <dbReference type="Rhea" id="RHEA:20629"/>
        <dbReference type="Rhea" id="RHEA-COMP:9863"/>
        <dbReference type="Rhea" id="RHEA-COMP:11604"/>
        <dbReference type="ChEBI" id="CHEBI:15377"/>
        <dbReference type="ChEBI" id="CHEBI:29999"/>
        <dbReference type="ChEBI" id="CHEBI:43474"/>
        <dbReference type="ChEBI" id="CHEBI:83421"/>
        <dbReference type="EC" id="3.1.3.16"/>
    </reaction>
</comment>
<comment type="similarity">
    <text evidence="3">Belongs to the PP2C family.</text>
</comment>
<dbReference type="EC" id="3.1.3.16" evidence="4"/>
<dbReference type="Gene3D" id="2.120.10.10">
    <property type="match status" value="1"/>
</dbReference>
<comment type="cofactor">
    <cofactor evidence="2">
        <name>Mg(2+)</name>
        <dbReference type="ChEBI" id="CHEBI:18420"/>
    </cofactor>
</comment>
<dbReference type="AlphaFoldDB" id="A0AAV8CXV4"/>
<dbReference type="EMBL" id="JAMFTS010000004">
    <property type="protein sequence ID" value="KAJ4760732.1"/>
    <property type="molecule type" value="Genomic_DNA"/>
</dbReference>
<evidence type="ECO:0000313" key="13">
    <source>
        <dbReference type="EMBL" id="KAJ4760732.1"/>
    </source>
</evidence>
<protein>
    <recommendedName>
        <fullName evidence="4">protein-serine/threonine phosphatase</fullName>
        <ecNumber evidence="4">3.1.3.16</ecNumber>
    </recommendedName>
</protein>
<evidence type="ECO:0000313" key="14">
    <source>
        <dbReference type="Proteomes" id="UP001140206"/>
    </source>
</evidence>
<keyword evidence="6" id="KW-0378">Hydrolase</keyword>
<evidence type="ECO:0000256" key="6">
    <source>
        <dbReference type="ARBA" id="ARBA00022801"/>
    </source>
</evidence>
<dbReference type="CDD" id="cd15482">
    <property type="entry name" value="Sialidase_non-viral"/>
    <property type="match status" value="1"/>
</dbReference>
<dbReference type="FunFam" id="3.60.40.10:FF:000010">
    <property type="entry name" value="Probable protein phosphatase 2C 39"/>
    <property type="match status" value="1"/>
</dbReference>
<dbReference type="GO" id="GO:0046872">
    <property type="term" value="F:metal ion binding"/>
    <property type="evidence" value="ECO:0007669"/>
    <property type="project" value="UniProtKB-KW"/>
</dbReference>
<dbReference type="Pfam" id="PF13088">
    <property type="entry name" value="BNR_2"/>
    <property type="match status" value="1"/>
</dbReference>
<comment type="cofactor">
    <cofactor evidence="1">
        <name>Mn(2+)</name>
        <dbReference type="ChEBI" id="CHEBI:29035"/>
    </cofactor>
</comment>
<evidence type="ECO:0000256" key="7">
    <source>
        <dbReference type="ARBA" id="ARBA00022842"/>
    </source>
</evidence>
<sequence>MPSRDVTSRACLKVAVSADDGDNWEEIVTLEDTDKMEFSYPAVIQTSDDMIHITYTYNRTQIKDYIVDDAPVCDTGKGKSKASKRKVTYGFHLVEGKMAHPMQDYHVARFEERDGNEVGLFAIFDGHSGNDVASYLQRHLFDNILKEPDFWDDTMKAIKRAYHSTDRKILKKKASDDVKTRGGSTAVTVIIINGESLVVANVGDSRAIISEGGIARRLSVDHEPLKEKKEIESRGGFVIRQRDNVPRVDGQLAMSRAFGDKAVKEHISSDPDLVIEDIDADAEFIILASDGLWTEAVDIVKDVKDERKAAMELINEALHRGSKDDISCIVVQIA</sequence>
<dbReference type="PROSITE" id="PS51746">
    <property type="entry name" value="PPM_2"/>
    <property type="match status" value="1"/>
</dbReference>
<evidence type="ECO:0000256" key="8">
    <source>
        <dbReference type="ARBA" id="ARBA00022912"/>
    </source>
</evidence>
<evidence type="ECO:0000256" key="5">
    <source>
        <dbReference type="ARBA" id="ARBA00022723"/>
    </source>
</evidence>
<keyword evidence="7" id="KW-0460">Magnesium</keyword>
<dbReference type="InterPro" id="IPR001932">
    <property type="entry name" value="PPM-type_phosphatase-like_dom"/>
</dbReference>
<keyword evidence="8" id="KW-0904">Protein phosphatase</keyword>
<reference evidence="13" key="1">
    <citation type="submission" date="2022-08" db="EMBL/GenBank/DDBJ databases">
        <authorList>
            <person name="Marques A."/>
        </authorList>
    </citation>
    <scope>NUCLEOTIDE SEQUENCE</scope>
    <source>
        <strain evidence="13">RhyPub2mFocal</strain>
        <tissue evidence="13">Leaves</tissue>
    </source>
</reference>
<name>A0AAV8CXV4_9POAL</name>
<gene>
    <name evidence="13" type="ORF">LUZ62_071107</name>
</gene>
<dbReference type="InterPro" id="IPR011040">
    <property type="entry name" value="Sialidase"/>
</dbReference>
<dbReference type="InterPro" id="IPR036278">
    <property type="entry name" value="Sialidase_sf"/>
</dbReference>
<organism evidence="13 14">
    <name type="scientific">Rhynchospora pubera</name>
    <dbReference type="NCBI Taxonomy" id="906938"/>
    <lineage>
        <taxon>Eukaryota</taxon>
        <taxon>Viridiplantae</taxon>
        <taxon>Streptophyta</taxon>
        <taxon>Embryophyta</taxon>
        <taxon>Tracheophyta</taxon>
        <taxon>Spermatophyta</taxon>
        <taxon>Magnoliopsida</taxon>
        <taxon>Liliopsida</taxon>
        <taxon>Poales</taxon>
        <taxon>Cyperaceae</taxon>
        <taxon>Cyperoideae</taxon>
        <taxon>Rhynchosporeae</taxon>
        <taxon>Rhynchospora</taxon>
    </lineage>
</organism>
<evidence type="ECO:0000259" key="12">
    <source>
        <dbReference type="PROSITE" id="PS51746"/>
    </source>
</evidence>
<dbReference type="CDD" id="cd00143">
    <property type="entry name" value="PP2Cc"/>
    <property type="match status" value="1"/>
</dbReference>
<evidence type="ECO:0000256" key="4">
    <source>
        <dbReference type="ARBA" id="ARBA00013081"/>
    </source>
</evidence>
<evidence type="ECO:0000256" key="3">
    <source>
        <dbReference type="ARBA" id="ARBA00006702"/>
    </source>
</evidence>
<proteinExistence type="inferred from homology"/>
<dbReference type="PANTHER" id="PTHR47992">
    <property type="entry name" value="PROTEIN PHOSPHATASE"/>
    <property type="match status" value="1"/>
</dbReference>
<feature type="domain" description="PPM-type phosphatase" evidence="12">
    <location>
        <begin position="88"/>
        <end position="333"/>
    </location>
</feature>
<keyword evidence="14" id="KW-1185">Reference proteome</keyword>
<comment type="catalytic activity">
    <reaction evidence="11">
        <text>O-phospho-L-threonyl-[protein] + H2O = L-threonyl-[protein] + phosphate</text>
        <dbReference type="Rhea" id="RHEA:47004"/>
        <dbReference type="Rhea" id="RHEA-COMP:11060"/>
        <dbReference type="Rhea" id="RHEA-COMP:11605"/>
        <dbReference type="ChEBI" id="CHEBI:15377"/>
        <dbReference type="ChEBI" id="CHEBI:30013"/>
        <dbReference type="ChEBI" id="CHEBI:43474"/>
        <dbReference type="ChEBI" id="CHEBI:61977"/>
        <dbReference type="EC" id="3.1.3.16"/>
    </reaction>
</comment>
<dbReference type="GO" id="GO:0004722">
    <property type="term" value="F:protein serine/threonine phosphatase activity"/>
    <property type="evidence" value="ECO:0007669"/>
    <property type="project" value="UniProtKB-EC"/>
</dbReference>